<evidence type="ECO:0000313" key="1">
    <source>
        <dbReference type="EMBL" id="MCJ0975652.1"/>
    </source>
</evidence>
<dbReference type="AlphaFoldDB" id="A0A9X2AWK6"/>
<comment type="caution">
    <text evidence="1">The sequence shown here is derived from an EMBL/GenBank/DDBJ whole genome shotgun (WGS) entry which is preliminary data.</text>
</comment>
<evidence type="ECO:0000313" key="2">
    <source>
        <dbReference type="Proteomes" id="UP001139682"/>
    </source>
</evidence>
<dbReference type="Gene3D" id="3.80.10.10">
    <property type="entry name" value="Ribonuclease Inhibitor"/>
    <property type="match status" value="1"/>
</dbReference>
<name>A0A9X2AWK6_9GAMM</name>
<sequence length="237" mass="26462">MTIERAGHFLVDVDLAGRVSVGIETDQLLACVQEAKNKKADGVFGSPSFGFMQDNLDFLSELPKLTKIWFWDVRLRDVTGVYELSALKHFGIHPKRPGIDFGRLRAIEELVWEFNEKDSGLEALSELKMLHIWHFKPKSESFAGLSVSTSVKQLQINWANPRSLDGLPALPSLQRLEIHHCRNLETVDALVDIAPNIEHLVVSACGKISGADAVIKKLPKLKHAYVQNKLLVSSEMA</sequence>
<dbReference type="Proteomes" id="UP001139682">
    <property type="component" value="Unassembled WGS sequence"/>
</dbReference>
<reference evidence="1" key="1">
    <citation type="submission" date="2022-03" db="EMBL/GenBank/DDBJ databases">
        <title>Pseudomonas marianensis sp. nov., a marine bacterium isolated from deep-sea sediments of the Mariana Trench.</title>
        <authorList>
            <person name="Wei Y."/>
        </authorList>
    </citation>
    <scope>NUCLEOTIDE SEQUENCE</scope>
    <source>
        <strain evidence="1">PS1</strain>
    </source>
</reference>
<organism evidence="1 2">
    <name type="scientific">Stutzerimonas marianensis</name>
    <dbReference type="NCBI Taxonomy" id="2929513"/>
    <lineage>
        <taxon>Bacteria</taxon>
        <taxon>Pseudomonadati</taxon>
        <taxon>Pseudomonadota</taxon>
        <taxon>Gammaproteobacteria</taxon>
        <taxon>Pseudomonadales</taxon>
        <taxon>Pseudomonadaceae</taxon>
        <taxon>Stutzerimonas</taxon>
    </lineage>
</organism>
<dbReference type="RefSeq" id="WP_243607677.1">
    <property type="nucleotide sequence ID" value="NZ_JALGRD010000012.1"/>
</dbReference>
<dbReference type="SUPFAM" id="SSF52058">
    <property type="entry name" value="L domain-like"/>
    <property type="match status" value="1"/>
</dbReference>
<proteinExistence type="predicted"/>
<accession>A0A9X2AWK6</accession>
<gene>
    <name evidence="1" type="ORF">MST27_19980</name>
</gene>
<keyword evidence="2" id="KW-1185">Reference proteome</keyword>
<dbReference type="EMBL" id="JALGRD010000012">
    <property type="protein sequence ID" value="MCJ0975652.1"/>
    <property type="molecule type" value="Genomic_DNA"/>
</dbReference>
<dbReference type="InterPro" id="IPR032675">
    <property type="entry name" value="LRR_dom_sf"/>
</dbReference>
<protein>
    <submittedName>
        <fullName evidence="1">Protein phosphatase 1 regulatory subunit 42</fullName>
    </submittedName>
</protein>